<dbReference type="PANTHER" id="PTHR47354:SF5">
    <property type="entry name" value="PROTEIN RFBI"/>
    <property type="match status" value="1"/>
</dbReference>
<keyword evidence="3" id="KW-0411">Iron-sulfur</keyword>
<dbReference type="SUPFAM" id="SSF52343">
    <property type="entry name" value="Ferredoxin reductase-like, C-terminal NADP-linked domain"/>
    <property type="match status" value="1"/>
</dbReference>
<organism evidence="5 6">
    <name type="scientific">Williamsia maris</name>
    <dbReference type="NCBI Taxonomy" id="72806"/>
    <lineage>
        <taxon>Bacteria</taxon>
        <taxon>Bacillati</taxon>
        <taxon>Actinomycetota</taxon>
        <taxon>Actinomycetes</taxon>
        <taxon>Mycobacteriales</taxon>
        <taxon>Nocardiaceae</taxon>
        <taxon>Williamsia</taxon>
    </lineage>
</organism>
<dbReference type="PROSITE" id="PS51384">
    <property type="entry name" value="FAD_FR"/>
    <property type="match status" value="1"/>
</dbReference>
<protein>
    <submittedName>
        <fullName evidence="5">Ferredoxin-NADP reductase</fullName>
    </submittedName>
</protein>
<dbReference type="InterPro" id="IPR001433">
    <property type="entry name" value="OxRdtase_FAD/NAD-bd"/>
</dbReference>
<dbReference type="PANTHER" id="PTHR47354">
    <property type="entry name" value="NADH OXIDOREDUCTASE HCR"/>
    <property type="match status" value="1"/>
</dbReference>
<evidence type="ECO:0000259" key="4">
    <source>
        <dbReference type="PROSITE" id="PS51384"/>
    </source>
</evidence>
<comment type="cofactor">
    <cofactor evidence="1">
        <name>FAD</name>
        <dbReference type="ChEBI" id="CHEBI:57692"/>
    </cofactor>
</comment>
<accession>A0ABT1HJ77</accession>
<dbReference type="RefSeq" id="WP_253662941.1">
    <property type="nucleotide sequence ID" value="NZ_BAAAJQ010000003.1"/>
</dbReference>
<evidence type="ECO:0000256" key="2">
    <source>
        <dbReference type="ARBA" id="ARBA00022714"/>
    </source>
</evidence>
<reference evidence="5 6" key="1">
    <citation type="submission" date="2022-06" db="EMBL/GenBank/DDBJ databases">
        <title>Genomic Encyclopedia of Archaeal and Bacterial Type Strains, Phase II (KMG-II): from individual species to whole genera.</title>
        <authorList>
            <person name="Goeker M."/>
        </authorList>
    </citation>
    <scope>NUCLEOTIDE SEQUENCE [LARGE SCALE GENOMIC DNA]</scope>
    <source>
        <strain evidence="5 6">DSM 44693</strain>
    </source>
</reference>
<name>A0ABT1HJ77_9NOCA</name>
<sequence>MTTWQVATVTGATMETPTARSIWLSVPGFPGASAGQHIDIRLTAPDGYSASRSYSLSDVREGDTVAVSVEELDDGEVSPFLVRDLEIGEQVEIAGPIGGHFVWSPTSPGTARPIQLVAGGSGIAPLMAMVRLRETAAPDATFRLLYSARSPEHVYYRDEFAALAAHRRLPVDWFYTRSAPPDSTRPPGRITHEEFLASVIPVENHPLIYLCGANEFVEMLGEWLVDAGYPTTSIRIERYLAA</sequence>
<evidence type="ECO:0000256" key="1">
    <source>
        <dbReference type="ARBA" id="ARBA00001974"/>
    </source>
</evidence>
<keyword evidence="2" id="KW-0408">Iron</keyword>
<dbReference type="Gene3D" id="2.40.30.10">
    <property type="entry name" value="Translation factors"/>
    <property type="match status" value="1"/>
</dbReference>
<dbReference type="PRINTS" id="PR00406">
    <property type="entry name" value="CYTB5RDTASE"/>
</dbReference>
<keyword evidence="6" id="KW-1185">Reference proteome</keyword>
<evidence type="ECO:0000256" key="3">
    <source>
        <dbReference type="ARBA" id="ARBA00023014"/>
    </source>
</evidence>
<feature type="domain" description="FAD-binding FR-type" evidence="4">
    <location>
        <begin position="2"/>
        <end position="103"/>
    </location>
</feature>
<dbReference type="InterPro" id="IPR039261">
    <property type="entry name" value="FNR_nucleotide-bd"/>
</dbReference>
<evidence type="ECO:0000313" key="6">
    <source>
        <dbReference type="Proteomes" id="UP001206895"/>
    </source>
</evidence>
<dbReference type="Proteomes" id="UP001206895">
    <property type="component" value="Unassembled WGS sequence"/>
</dbReference>
<dbReference type="SUPFAM" id="SSF63380">
    <property type="entry name" value="Riboflavin synthase domain-like"/>
    <property type="match status" value="1"/>
</dbReference>
<dbReference type="Pfam" id="PF00970">
    <property type="entry name" value="FAD_binding_6"/>
    <property type="match status" value="1"/>
</dbReference>
<dbReference type="Gene3D" id="3.40.50.80">
    <property type="entry name" value="Nucleotide-binding domain of ferredoxin-NADP reductase (FNR) module"/>
    <property type="match status" value="1"/>
</dbReference>
<dbReference type="Pfam" id="PF00175">
    <property type="entry name" value="NAD_binding_1"/>
    <property type="match status" value="1"/>
</dbReference>
<dbReference type="InterPro" id="IPR017938">
    <property type="entry name" value="Riboflavin_synthase-like_b-brl"/>
</dbReference>
<gene>
    <name evidence="5" type="ORF">LX13_003815</name>
</gene>
<keyword evidence="2" id="KW-0001">2Fe-2S</keyword>
<keyword evidence="2" id="KW-0479">Metal-binding</keyword>
<dbReference type="EMBL" id="JAMTCJ010000004">
    <property type="protein sequence ID" value="MCP2177974.1"/>
    <property type="molecule type" value="Genomic_DNA"/>
</dbReference>
<dbReference type="InterPro" id="IPR017927">
    <property type="entry name" value="FAD-bd_FR_type"/>
</dbReference>
<evidence type="ECO:0000313" key="5">
    <source>
        <dbReference type="EMBL" id="MCP2177974.1"/>
    </source>
</evidence>
<dbReference type="InterPro" id="IPR008333">
    <property type="entry name" value="Cbr1-like_FAD-bd_dom"/>
</dbReference>
<proteinExistence type="predicted"/>
<dbReference type="InterPro" id="IPR050415">
    <property type="entry name" value="MRET"/>
</dbReference>
<comment type="caution">
    <text evidence="5">The sequence shown here is derived from an EMBL/GenBank/DDBJ whole genome shotgun (WGS) entry which is preliminary data.</text>
</comment>